<evidence type="ECO:0000313" key="3">
    <source>
        <dbReference type="EMBL" id="QJT07720.1"/>
    </source>
</evidence>
<evidence type="ECO:0000313" key="4">
    <source>
        <dbReference type="EMBL" id="TVM32077.1"/>
    </source>
</evidence>
<dbReference type="RefSeq" id="WP_144306439.1">
    <property type="nucleotide sequence ID" value="NZ_CP039543.1"/>
</dbReference>
<organism evidence="4 5">
    <name type="scientific">Oceanidesulfovibrio marinus</name>
    <dbReference type="NCBI Taxonomy" id="370038"/>
    <lineage>
        <taxon>Bacteria</taxon>
        <taxon>Pseudomonadati</taxon>
        <taxon>Thermodesulfobacteriota</taxon>
        <taxon>Desulfovibrionia</taxon>
        <taxon>Desulfovibrionales</taxon>
        <taxon>Desulfovibrionaceae</taxon>
        <taxon>Oceanidesulfovibrio</taxon>
    </lineage>
</organism>
<dbReference type="Proteomes" id="UP000503251">
    <property type="component" value="Chromosome"/>
</dbReference>
<protein>
    <submittedName>
        <fullName evidence="4">ABC transporter substrate-binding protein</fullName>
    </submittedName>
</protein>
<dbReference type="GO" id="GO:0055085">
    <property type="term" value="P:transmembrane transport"/>
    <property type="evidence" value="ECO:0007669"/>
    <property type="project" value="InterPro"/>
</dbReference>
<dbReference type="NCBIfam" id="NF037995">
    <property type="entry name" value="TRAP_S1"/>
    <property type="match status" value="1"/>
</dbReference>
<evidence type="ECO:0000256" key="1">
    <source>
        <dbReference type="ARBA" id="ARBA00022729"/>
    </source>
</evidence>
<evidence type="ECO:0000256" key="2">
    <source>
        <dbReference type="SAM" id="SignalP"/>
    </source>
</evidence>
<accession>A0A6P1ZEA1</accession>
<dbReference type="PANTHER" id="PTHR33376">
    <property type="match status" value="1"/>
</dbReference>
<evidence type="ECO:0000313" key="6">
    <source>
        <dbReference type="Proteomes" id="UP000503251"/>
    </source>
</evidence>
<dbReference type="InterPro" id="IPR018389">
    <property type="entry name" value="DctP_fam"/>
</dbReference>
<dbReference type="Pfam" id="PF03480">
    <property type="entry name" value="DctP"/>
    <property type="match status" value="1"/>
</dbReference>
<dbReference type="AlphaFoldDB" id="A0A6P1ZEA1"/>
<proteinExistence type="predicted"/>
<feature type="chain" id="PRO_5030159360" evidence="2">
    <location>
        <begin position="22"/>
        <end position="327"/>
    </location>
</feature>
<keyword evidence="6" id="KW-1185">Reference proteome</keyword>
<dbReference type="EMBL" id="CP039543">
    <property type="protein sequence ID" value="QJT07720.1"/>
    <property type="molecule type" value="Genomic_DNA"/>
</dbReference>
<reference evidence="4 5" key="1">
    <citation type="submission" date="2018-06" db="EMBL/GenBank/DDBJ databases">
        <title>Complete genome of Desulfovibrio marinus P48SEP.</title>
        <authorList>
            <person name="Crispim J.S."/>
            <person name="Vidigal P.M.P."/>
            <person name="Silva L.C.F."/>
            <person name="Araujo L.C."/>
            <person name="Laguardia C.N."/>
            <person name="Dias R.S."/>
            <person name="Sousa M.P."/>
            <person name="Paula S.O."/>
            <person name="Silva C."/>
        </authorList>
    </citation>
    <scope>NUCLEOTIDE SEQUENCE [LARGE SCALE GENOMIC DNA]</scope>
    <source>
        <strain evidence="4 5">P48SEP</strain>
    </source>
</reference>
<name>A0A6P1ZEA1_9BACT</name>
<dbReference type="Gene3D" id="3.40.190.170">
    <property type="entry name" value="Bacterial extracellular solute-binding protein, family 7"/>
    <property type="match status" value="1"/>
</dbReference>
<dbReference type="CDD" id="cd13602">
    <property type="entry name" value="PBP2_TRAP_BpDctp6_7"/>
    <property type="match status" value="1"/>
</dbReference>
<sequence length="327" mass="36018">MFKRFLLALAFVVLAAPAAVADTIAMDCNAIYPASNFHTIGAQNFAEKVKEYTDGSVDITVHPGGSLGFKGPELLKAVKDGTLPMSDILMGVVSGSDEIFGLTTMPLLVNSYEQAMQFYQTAKPYYEKACARWNQKLLYAAPWPRSGLYTKKPVEKLADIAGLKIRTYDKNGADFLQRAGASPQSLPWGEVYTALSTGLIDSVLTSATSGKDGKFWEVLDYFTKLNYSYPLNMLTINMDYWNALSPEQQEAMEKAAAEVEDAQWNASKKSVEDSIAALKENGMTINEMTPELAASLKKIAVEMRDEMKEDNGPDFKAVLDEFSEDVN</sequence>
<dbReference type="EMBL" id="QMIF01000012">
    <property type="protein sequence ID" value="TVM32077.1"/>
    <property type="molecule type" value="Genomic_DNA"/>
</dbReference>
<dbReference type="InterPro" id="IPR038404">
    <property type="entry name" value="TRAP_DctP_sf"/>
</dbReference>
<reference evidence="3 6" key="2">
    <citation type="submission" date="2019-04" db="EMBL/GenBank/DDBJ databases">
        <title>Isolation and culture of sulfate reducing bacteria from the cold seep of the South China Sea.</title>
        <authorList>
            <person name="Sun C."/>
            <person name="Liu R."/>
        </authorList>
    </citation>
    <scope>NUCLEOTIDE SEQUENCE [LARGE SCALE GENOMIC DNA]</scope>
    <source>
        <strain evidence="3 6">CS1</strain>
    </source>
</reference>
<feature type="signal peptide" evidence="2">
    <location>
        <begin position="1"/>
        <end position="21"/>
    </location>
</feature>
<dbReference type="Proteomes" id="UP000434052">
    <property type="component" value="Unassembled WGS sequence"/>
</dbReference>
<evidence type="ECO:0000313" key="5">
    <source>
        <dbReference type="Proteomes" id="UP000434052"/>
    </source>
</evidence>
<gene>
    <name evidence="4" type="ORF">DQK91_16210</name>
    <name evidence="3" type="ORF">E8L03_01715</name>
</gene>
<keyword evidence="1 2" id="KW-0732">Signal</keyword>
<dbReference type="PANTHER" id="PTHR33376:SF4">
    <property type="entry name" value="SIALIC ACID-BINDING PERIPLASMIC PROTEIN SIAP"/>
    <property type="match status" value="1"/>
</dbReference>
<dbReference type="OrthoDB" id="9783941at2"/>